<name>A0A9J6D8Y8_RHIMP</name>
<keyword evidence="3" id="KW-1185">Reference proteome</keyword>
<accession>A0A9J6D8Y8</accession>
<feature type="region of interest" description="Disordered" evidence="1">
    <location>
        <begin position="1"/>
        <end position="22"/>
    </location>
</feature>
<evidence type="ECO:0000313" key="3">
    <source>
        <dbReference type="Proteomes" id="UP000821866"/>
    </source>
</evidence>
<reference evidence="2" key="1">
    <citation type="journal article" date="2020" name="Cell">
        <title>Large-Scale Comparative Analyses of Tick Genomes Elucidate Their Genetic Diversity and Vector Capacities.</title>
        <authorList>
            <consortium name="Tick Genome and Microbiome Consortium (TIGMIC)"/>
            <person name="Jia N."/>
            <person name="Wang J."/>
            <person name="Shi W."/>
            <person name="Du L."/>
            <person name="Sun Y."/>
            <person name="Zhan W."/>
            <person name="Jiang J.F."/>
            <person name="Wang Q."/>
            <person name="Zhang B."/>
            <person name="Ji P."/>
            <person name="Bell-Sakyi L."/>
            <person name="Cui X.M."/>
            <person name="Yuan T.T."/>
            <person name="Jiang B.G."/>
            <person name="Yang W.F."/>
            <person name="Lam T.T."/>
            <person name="Chang Q.C."/>
            <person name="Ding S.J."/>
            <person name="Wang X.J."/>
            <person name="Zhu J.G."/>
            <person name="Ruan X.D."/>
            <person name="Zhao L."/>
            <person name="Wei J.T."/>
            <person name="Ye R.Z."/>
            <person name="Que T.C."/>
            <person name="Du C.H."/>
            <person name="Zhou Y.H."/>
            <person name="Cheng J.X."/>
            <person name="Dai P.F."/>
            <person name="Guo W.B."/>
            <person name="Han X.H."/>
            <person name="Huang E.J."/>
            <person name="Li L.F."/>
            <person name="Wei W."/>
            <person name="Gao Y.C."/>
            <person name="Liu J.Z."/>
            <person name="Shao H.Z."/>
            <person name="Wang X."/>
            <person name="Wang C.C."/>
            <person name="Yang T.C."/>
            <person name="Huo Q.B."/>
            <person name="Li W."/>
            <person name="Chen H.Y."/>
            <person name="Chen S.E."/>
            <person name="Zhou L.G."/>
            <person name="Ni X.B."/>
            <person name="Tian J.H."/>
            <person name="Sheng Y."/>
            <person name="Liu T."/>
            <person name="Pan Y.S."/>
            <person name="Xia L.Y."/>
            <person name="Li J."/>
            <person name="Zhao F."/>
            <person name="Cao W.C."/>
        </authorList>
    </citation>
    <scope>NUCLEOTIDE SEQUENCE</scope>
    <source>
        <strain evidence="2">Rmic-2018</strain>
    </source>
</reference>
<comment type="caution">
    <text evidence="2">The sequence shown here is derived from an EMBL/GenBank/DDBJ whole genome shotgun (WGS) entry which is preliminary data.</text>
</comment>
<reference evidence="2" key="2">
    <citation type="submission" date="2021-09" db="EMBL/GenBank/DDBJ databases">
        <authorList>
            <person name="Jia N."/>
            <person name="Wang J."/>
            <person name="Shi W."/>
            <person name="Du L."/>
            <person name="Sun Y."/>
            <person name="Zhan W."/>
            <person name="Jiang J."/>
            <person name="Wang Q."/>
            <person name="Zhang B."/>
            <person name="Ji P."/>
            <person name="Sakyi L.B."/>
            <person name="Cui X."/>
            <person name="Yuan T."/>
            <person name="Jiang B."/>
            <person name="Yang W."/>
            <person name="Lam T.T.-Y."/>
            <person name="Chang Q."/>
            <person name="Ding S."/>
            <person name="Wang X."/>
            <person name="Zhu J."/>
            <person name="Ruan X."/>
            <person name="Zhao L."/>
            <person name="Wei J."/>
            <person name="Que T."/>
            <person name="Du C."/>
            <person name="Cheng J."/>
            <person name="Dai P."/>
            <person name="Han X."/>
            <person name="Huang E."/>
            <person name="Gao Y."/>
            <person name="Liu J."/>
            <person name="Shao H."/>
            <person name="Ye R."/>
            <person name="Li L."/>
            <person name="Wei W."/>
            <person name="Wang X."/>
            <person name="Wang C."/>
            <person name="Huo Q."/>
            <person name="Li W."/>
            <person name="Guo W."/>
            <person name="Chen H."/>
            <person name="Chen S."/>
            <person name="Zhou L."/>
            <person name="Zhou L."/>
            <person name="Ni X."/>
            <person name="Tian J."/>
            <person name="Zhou Y."/>
            <person name="Sheng Y."/>
            <person name="Liu T."/>
            <person name="Pan Y."/>
            <person name="Xia L."/>
            <person name="Li J."/>
            <person name="Zhao F."/>
            <person name="Cao W."/>
        </authorList>
    </citation>
    <scope>NUCLEOTIDE SEQUENCE</scope>
    <source>
        <strain evidence="2">Rmic-2018</strain>
        <tissue evidence="2">Larvae</tissue>
    </source>
</reference>
<dbReference type="EMBL" id="JABSTU010000010">
    <property type="protein sequence ID" value="KAH8018503.1"/>
    <property type="molecule type" value="Genomic_DNA"/>
</dbReference>
<gene>
    <name evidence="2" type="ORF">HPB51_008202</name>
</gene>
<evidence type="ECO:0008006" key="4">
    <source>
        <dbReference type="Google" id="ProtNLM"/>
    </source>
</evidence>
<dbReference type="PANTHER" id="PTHR47272:SF2">
    <property type="entry name" value="PIGGYBAC TRANSPOSABLE ELEMENT-DERIVED PROTEIN 3-LIKE"/>
    <property type="match status" value="1"/>
</dbReference>
<evidence type="ECO:0000256" key="1">
    <source>
        <dbReference type="SAM" id="MobiDB-lite"/>
    </source>
</evidence>
<feature type="compositionally biased region" description="Basic and acidic residues" evidence="1">
    <location>
        <begin position="12"/>
        <end position="22"/>
    </location>
</feature>
<dbReference type="AlphaFoldDB" id="A0A9J6D8Y8"/>
<evidence type="ECO:0000313" key="2">
    <source>
        <dbReference type="EMBL" id="KAH8018503.1"/>
    </source>
</evidence>
<dbReference type="PANTHER" id="PTHR47272">
    <property type="entry name" value="DDE_TNP_1_7 DOMAIN-CONTAINING PROTEIN"/>
    <property type="match status" value="1"/>
</dbReference>
<proteinExistence type="predicted"/>
<dbReference type="Proteomes" id="UP000821866">
    <property type="component" value="Chromosome 8"/>
</dbReference>
<organism evidence="2 3">
    <name type="scientific">Rhipicephalus microplus</name>
    <name type="common">Cattle tick</name>
    <name type="synonym">Boophilus microplus</name>
    <dbReference type="NCBI Taxonomy" id="6941"/>
    <lineage>
        <taxon>Eukaryota</taxon>
        <taxon>Metazoa</taxon>
        <taxon>Ecdysozoa</taxon>
        <taxon>Arthropoda</taxon>
        <taxon>Chelicerata</taxon>
        <taxon>Arachnida</taxon>
        <taxon>Acari</taxon>
        <taxon>Parasitiformes</taxon>
        <taxon>Ixodida</taxon>
        <taxon>Ixodoidea</taxon>
        <taxon>Ixodidae</taxon>
        <taxon>Rhipicephalinae</taxon>
        <taxon>Rhipicephalus</taxon>
        <taxon>Boophilus</taxon>
    </lineage>
</organism>
<protein>
    <recommendedName>
        <fullName evidence="4">PiggyBac transposable element-derived protein domain-containing protein</fullName>
    </recommendedName>
</protein>
<sequence>MTHRARSARFRSNSEMKQGDLDELTRNDEKVAIVKWEDSRTVLLASTCAGASKVKPVKRWSKKEKYIDVQHRKFSGATMRPWVVLIPVIN</sequence>